<protein>
    <submittedName>
        <fullName evidence="3">SDR family oxidoreductase</fullName>
    </submittedName>
</protein>
<accession>A0A932MQ26</accession>
<comment type="caution">
    <text evidence="3">The sequence shown here is derived from an EMBL/GenBank/DDBJ whole genome shotgun (WGS) entry which is preliminary data.</text>
</comment>
<dbReference type="Proteomes" id="UP000782312">
    <property type="component" value="Unassembled WGS sequence"/>
</dbReference>
<dbReference type="GO" id="GO:0016491">
    <property type="term" value="F:oxidoreductase activity"/>
    <property type="evidence" value="ECO:0007669"/>
    <property type="project" value="UniProtKB-KW"/>
</dbReference>
<dbReference type="Pfam" id="PF13561">
    <property type="entry name" value="adh_short_C2"/>
    <property type="match status" value="1"/>
</dbReference>
<dbReference type="PANTHER" id="PTHR43639:SF1">
    <property type="entry name" value="SHORT-CHAIN DEHYDROGENASE_REDUCTASE FAMILY PROTEIN"/>
    <property type="match status" value="1"/>
</dbReference>
<dbReference type="SUPFAM" id="SSF51735">
    <property type="entry name" value="NAD(P)-binding Rossmann-fold domains"/>
    <property type="match status" value="1"/>
</dbReference>
<dbReference type="CDD" id="cd05233">
    <property type="entry name" value="SDR_c"/>
    <property type="match status" value="1"/>
</dbReference>
<keyword evidence="2" id="KW-0560">Oxidoreductase</keyword>
<organism evidence="3 4">
    <name type="scientific">Tectimicrobiota bacterium</name>
    <dbReference type="NCBI Taxonomy" id="2528274"/>
    <lineage>
        <taxon>Bacteria</taxon>
        <taxon>Pseudomonadati</taxon>
        <taxon>Nitrospinota/Tectimicrobiota group</taxon>
        <taxon>Candidatus Tectimicrobiota</taxon>
    </lineage>
</organism>
<gene>
    <name evidence="3" type="ORF">HYZ11_16565</name>
</gene>
<evidence type="ECO:0000256" key="1">
    <source>
        <dbReference type="ARBA" id="ARBA00006484"/>
    </source>
</evidence>
<dbReference type="InterPro" id="IPR002347">
    <property type="entry name" value="SDR_fam"/>
</dbReference>
<dbReference type="PRINTS" id="PR00081">
    <property type="entry name" value="GDHRDH"/>
</dbReference>
<dbReference type="Gene3D" id="3.40.50.720">
    <property type="entry name" value="NAD(P)-binding Rossmann-like Domain"/>
    <property type="match status" value="1"/>
</dbReference>
<dbReference type="InterPro" id="IPR020904">
    <property type="entry name" value="Sc_DH/Rdtase_CS"/>
</dbReference>
<dbReference type="EMBL" id="JACPUR010000038">
    <property type="protein sequence ID" value="MBI3129222.1"/>
    <property type="molecule type" value="Genomic_DNA"/>
</dbReference>
<dbReference type="PROSITE" id="PS00061">
    <property type="entry name" value="ADH_SHORT"/>
    <property type="match status" value="1"/>
</dbReference>
<dbReference type="AlphaFoldDB" id="A0A932MQ26"/>
<name>A0A932MQ26_UNCTE</name>
<proteinExistence type="inferred from homology"/>
<comment type="similarity">
    <text evidence="1">Belongs to the short-chain dehydrogenases/reductases (SDR) family.</text>
</comment>
<dbReference type="InterPro" id="IPR036291">
    <property type="entry name" value="NAD(P)-bd_dom_sf"/>
</dbReference>
<evidence type="ECO:0000313" key="3">
    <source>
        <dbReference type="EMBL" id="MBI3129222.1"/>
    </source>
</evidence>
<reference evidence="3" key="1">
    <citation type="submission" date="2020-07" db="EMBL/GenBank/DDBJ databases">
        <title>Huge and variable diversity of episymbiotic CPR bacteria and DPANN archaea in groundwater ecosystems.</title>
        <authorList>
            <person name="He C.Y."/>
            <person name="Keren R."/>
            <person name="Whittaker M."/>
            <person name="Farag I.F."/>
            <person name="Doudna J."/>
            <person name="Cate J.H.D."/>
            <person name="Banfield J.F."/>
        </authorList>
    </citation>
    <scope>NUCLEOTIDE SEQUENCE</scope>
    <source>
        <strain evidence="3">NC_groundwater_763_Ag_S-0.2um_68_21</strain>
    </source>
</reference>
<dbReference type="PANTHER" id="PTHR43639">
    <property type="entry name" value="OXIDOREDUCTASE, SHORT-CHAIN DEHYDROGENASE/REDUCTASE FAMILY (AFU_ORTHOLOGUE AFUA_5G02870)"/>
    <property type="match status" value="1"/>
</dbReference>
<evidence type="ECO:0000313" key="4">
    <source>
        <dbReference type="Proteomes" id="UP000782312"/>
    </source>
</evidence>
<dbReference type="FunFam" id="3.40.50.720:FF:000084">
    <property type="entry name" value="Short-chain dehydrogenase reductase"/>
    <property type="match status" value="1"/>
</dbReference>
<evidence type="ECO:0000256" key="2">
    <source>
        <dbReference type="ARBA" id="ARBA00023002"/>
    </source>
</evidence>
<sequence length="254" mass="26468">MPGRMLEGVRAVVTGGSSGIGAAIARRFACEGASLWVAGGANAEGMKAAVEACRKEGAKAGGKSYDFGRAAQAGEAVREGAAFLGGLDVLVNCHATRCHKPLVEFTDEDIDRLYEVNAKSVFIASREAAKIMLPQGKGRILMIGSIDGIRGVPGNALYGATKTSMHNMAKAFAVELGPKGIRVNCLAPGTTESERVKITHANRPEYAASKLPNIPARRFAQPEEMAALAAFMVCGENDFMNGTVVVSDGGVLAV</sequence>